<dbReference type="AlphaFoldDB" id="A0A8T9CME1"/>
<dbReference type="EMBL" id="QGMK01000038">
    <property type="protein sequence ID" value="TVY84994.1"/>
    <property type="molecule type" value="Genomic_DNA"/>
</dbReference>
<sequence length="183" mass="19673">MTKMRMPYQCMQKCGTLLVAARGSNIDLFNLNDGSFISTWQCPPSQGAVKVKPSIAEASPKLENKGSESSSVDITVESSAPPAKRRKLSEDGQDENSAKTHGEENKGGTKKTKKEKKQGNRLDSVASGLDAPAVIALAVTSDSQHMIAITGEDKSIRVFSVTPQDGVANLQHLSQRQVIFNQS</sequence>
<feature type="compositionally biased region" description="Basic and acidic residues" evidence="1">
    <location>
        <begin position="96"/>
        <end position="107"/>
    </location>
</feature>
<evidence type="ECO:0000313" key="2">
    <source>
        <dbReference type="EMBL" id="TVY84994.1"/>
    </source>
</evidence>
<accession>A0A8T9CME1</accession>
<evidence type="ECO:0000313" key="3">
    <source>
        <dbReference type="Proteomes" id="UP000469558"/>
    </source>
</evidence>
<comment type="caution">
    <text evidence="2">The sequence shown here is derived from an EMBL/GenBank/DDBJ whole genome shotgun (WGS) entry which is preliminary data.</text>
</comment>
<name>A0A8T9CME1_9HELO</name>
<gene>
    <name evidence="2" type="primary">trm82_0</name>
    <name evidence="2" type="ORF">LSUE1_G000339</name>
</gene>
<dbReference type="Proteomes" id="UP000469558">
    <property type="component" value="Unassembled WGS sequence"/>
</dbReference>
<feature type="region of interest" description="Disordered" evidence="1">
    <location>
        <begin position="58"/>
        <end position="124"/>
    </location>
</feature>
<organism evidence="2 3">
    <name type="scientific">Lachnellula suecica</name>
    <dbReference type="NCBI Taxonomy" id="602035"/>
    <lineage>
        <taxon>Eukaryota</taxon>
        <taxon>Fungi</taxon>
        <taxon>Dikarya</taxon>
        <taxon>Ascomycota</taxon>
        <taxon>Pezizomycotina</taxon>
        <taxon>Leotiomycetes</taxon>
        <taxon>Helotiales</taxon>
        <taxon>Lachnaceae</taxon>
        <taxon>Lachnellula</taxon>
    </lineage>
</organism>
<reference evidence="2 3" key="1">
    <citation type="submission" date="2018-05" db="EMBL/GenBank/DDBJ databases">
        <title>Genome sequencing and assembly of the regulated plant pathogen Lachnellula willkommii and related sister species for the development of diagnostic species identification markers.</title>
        <authorList>
            <person name="Giroux E."/>
            <person name="Bilodeau G."/>
        </authorList>
    </citation>
    <scope>NUCLEOTIDE SEQUENCE [LARGE SCALE GENOMIC DNA]</scope>
    <source>
        <strain evidence="2 3">CBS 268.59</strain>
    </source>
</reference>
<feature type="compositionally biased region" description="Polar residues" evidence="1">
    <location>
        <begin position="67"/>
        <end position="78"/>
    </location>
</feature>
<proteinExistence type="predicted"/>
<keyword evidence="3" id="KW-1185">Reference proteome</keyword>
<protein>
    <submittedName>
        <fullName evidence="2">tRNA (Guanine-N(7)-)-methyltransferase non-catalytic subunit trm82</fullName>
    </submittedName>
</protein>
<evidence type="ECO:0000256" key="1">
    <source>
        <dbReference type="SAM" id="MobiDB-lite"/>
    </source>
</evidence>
<dbReference type="OrthoDB" id="339900at2759"/>